<dbReference type="AlphaFoldDB" id="A0AA88KH81"/>
<dbReference type="Proteomes" id="UP000816034">
    <property type="component" value="Unassembled WGS sequence"/>
</dbReference>
<reference evidence="4 5" key="1">
    <citation type="journal article" date="2018" name="BMC Genomics">
        <title>The genome of Naegleria lovaniensis, the basis for a comparative approach to unravel pathogenicity factors of the human pathogenic amoeba N. fowleri.</title>
        <authorList>
            <person name="Liechti N."/>
            <person name="Schurch N."/>
            <person name="Bruggmann R."/>
            <person name="Wittwer M."/>
        </authorList>
    </citation>
    <scope>NUCLEOTIDE SEQUENCE [LARGE SCALE GENOMIC DNA]</scope>
    <source>
        <strain evidence="4 5">ATCC 30569</strain>
    </source>
</reference>
<dbReference type="GO" id="GO:0009190">
    <property type="term" value="P:cyclic nucleotide biosynthetic process"/>
    <property type="evidence" value="ECO:0007669"/>
    <property type="project" value="InterPro"/>
</dbReference>
<feature type="region of interest" description="Disordered" evidence="1">
    <location>
        <begin position="1"/>
        <end position="51"/>
    </location>
</feature>
<feature type="compositionally biased region" description="Basic and acidic residues" evidence="1">
    <location>
        <begin position="1"/>
        <end position="10"/>
    </location>
</feature>
<sequence>MTKIHPEHHTLSATTNSSKPSFKNKHKSQQQTNASLSSTKRKSKTKPNPINDRLEKLPISLKLFLIVIFAFLSLIVFACILVYNSVLDLQASLVITNVSTLTTLMANLVHSSQIERAASSLYLGSNGTDYWSLVLERRSNTDQALLQFSSERERLIKELKTSSPLYIQVLKSFETVDTFIQSLSSLREKILKLQFRQPIEAINFYSNWNLAMIDTVTVVSSLSSESTFITIQSAFNTLSSMKEFTGQKRAIGSAALASHQMPLDNFLLFVQNQAKTTLLQHYLHLKDVFHIWDTFNKTVLSTNEFATSLEMEAYIVTNTNNLTQYSGSDWFGNMTQHINNMRLVEMYISDLSLDYASQLFQRSISVMIGYIVSAFSVSLISIIFALIFSKSIASPWHKIVELQRIQEMYKSFIPAHVLLQIEGNNGDDGDYVQLEEDAEPNDEEPKSPSHTSTSNASSALRTSSKHNKVDLASRFSLYLEKKKVSMIQVKIQGLSHIMNEMSPIDIVELLKDAFEKIQFSTKSTSSLMEHTDDECVTIAFNASKDQSKHEERALKTCVDLNNKLRELQNSKWKNSSKSQFSELATSRIDFKLAVHVHQSLCGNIGTADVRSFKILGPIQANLTRLTTFASQMNVRIVCDENIAKTCHSLYHIRFVGFVDFLEDDTSATKFVGARHVHEVGPPLQVCDDEWLYELAHKQKNEEWTGYNAACKEYFSGNFEKALFGFEEYTINNESDLPCKSMIELCRMQFKQKC</sequence>
<dbReference type="Gene3D" id="3.30.70.1230">
    <property type="entry name" value="Nucleotide cyclase"/>
    <property type="match status" value="1"/>
</dbReference>
<feature type="compositionally biased region" description="Acidic residues" evidence="1">
    <location>
        <begin position="429"/>
        <end position="442"/>
    </location>
</feature>
<dbReference type="PROSITE" id="PS50125">
    <property type="entry name" value="GUANYLATE_CYCLASE_2"/>
    <property type="match status" value="1"/>
</dbReference>
<organism evidence="4 5">
    <name type="scientific">Naegleria lovaniensis</name>
    <name type="common">Amoeba</name>
    <dbReference type="NCBI Taxonomy" id="51637"/>
    <lineage>
        <taxon>Eukaryota</taxon>
        <taxon>Discoba</taxon>
        <taxon>Heterolobosea</taxon>
        <taxon>Tetramitia</taxon>
        <taxon>Eutetramitia</taxon>
        <taxon>Vahlkampfiidae</taxon>
        <taxon>Naegleria</taxon>
    </lineage>
</organism>
<feature type="transmembrane region" description="Helical" evidence="2">
    <location>
        <begin position="63"/>
        <end position="83"/>
    </location>
</feature>
<dbReference type="InterPro" id="IPR001054">
    <property type="entry name" value="A/G_cyclase"/>
</dbReference>
<evidence type="ECO:0000313" key="5">
    <source>
        <dbReference type="Proteomes" id="UP000816034"/>
    </source>
</evidence>
<evidence type="ECO:0000313" key="4">
    <source>
        <dbReference type="EMBL" id="KAG2377921.1"/>
    </source>
</evidence>
<dbReference type="EMBL" id="PYSW02000036">
    <property type="protein sequence ID" value="KAG2377921.1"/>
    <property type="molecule type" value="Genomic_DNA"/>
</dbReference>
<evidence type="ECO:0000256" key="1">
    <source>
        <dbReference type="SAM" id="MobiDB-lite"/>
    </source>
</evidence>
<dbReference type="Pfam" id="PF08376">
    <property type="entry name" value="NIT"/>
    <property type="match status" value="1"/>
</dbReference>
<keyword evidence="5" id="KW-1185">Reference proteome</keyword>
<comment type="caution">
    <text evidence="4">The sequence shown here is derived from an EMBL/GenBank/DDBJ whole genome shotgun (WGS) entry which is preliminary data.</text>
</comment>
<evidence type="ECO:0000256" key="2">
    <source>
        <dbReference type="SAM" id="Phobius"/>
    </source>
</evidence>
<keyword evidence="2" id="KW-1133">Transmembrane helix</keyword>
<gene>
    <name evidence="4" type="ORF">C9374_009006</name>
</gene>
<dbReference type="GeneID" id="68101460"/>
<proteinExistence type="predicted"/>
<dbReference type="SUPFAM" id="SSF55073">
    <property type="entry name" value="Nucleotide cyclase"/>
    <property type="match status" value="1"/>
</dbReference>
<feature type="compositionally biased region" description="Low complexity" evidence="1">
    <location>
        <begin position="448"/>
        <end position="459"/>
    </location>
</feature>
<name>A0AA88KH81_NAELO</name>
<dbReference type="RefSeq" id="XP_044545183.1">
    <property type="nucleotide sequence ID" value="XM_044699146.1"/>
</dbReference>
<dbReference type="GO" id="GO:0035556">
    <property type="term" value="P:intracellular signal transduction"/>
    <property type="evidence" value="ECO:0007669"/>
    <property type="project" value="InterPro"/>
</dbReference>
<feature type="transmembrane region" description="Helical" evidence="2">
    <location>
        <begin position="367"/>
        <end position="388"/>
    </location>
</feature>
<feature type="compositionally biased region" description="Polar residues" evidence="1">
    <location>
        <begin position="11"/>
        <end position="21"/>
    </location>
</feature>
<dbReference type="InterPro" id="IPR013587">
    <property type="entry name" value="Nitrate/nitrite_sensing"/>
</dbReference>
<protein>
    <recommendedName>
        <fullName evidence="3">Guanylate cyclase domain-containing protein</fullName>
    </recommendedName>
</protein>
<evidence type="ECO:0000259" key="3">
    <source>
        <dbReference type="PROSITE" id="PS50125"/>
    </source>
</evidence>
<feature type="region of interest" description="Disordered" evidence="1">
    <location>
        <begin position="429"/>
        <end position="465"/>
    </location>
</feature>
<accession>A0AA88KH81</accession>
<keyword evidence="2" id="KW-0472">Membrane</keyword>
<dbReference type="InterPro" id="IPR029787">
    <property type="entry name" value="Nucleotide_cyclase"/>
</dbReference>
<keyword evidence="2" id="KW-0812">Transmembrane</keyword>
<feature type="domain" description="Guanylate cyclase" evidence="3">
    <location>
        <begin position="485"/>
        <end position="626"/>
    </location>
</feature>